<name>A0AAD4VJU8_PRUDU</name>
<dbReference type="Pfam" id="PF08263">
    <property type="entry name" value="LRRNT_2"/>
    <property type="match status" value="1"/>
</dbReference>
<keyword evidence="6" id="KW-1185">Reference proteome</keyword>
<dbReference type="InterPro" id="IPR000719">
    <property type="entry name" value="Prot_kinase_dom"/>
</dbReference>
<evidence type="ECO:0000256" key="1">
    <source>
        <dbReference type="ARBA" id="ARBA00004370"/>
    </source>
</evidence>
<dbReference type="InterPro" id="IPR051564">
    <property type="entry name" value="LRR_receptor-like_kinase"/>
</dbReference>
<evidence type="ECO:0000256" key="3">
    <source>
        <dbReference type="ARBA" id="ARBA00022737"/>
    </source>
</evidence>
<comment type="subcellular location">
    <subcellularLocation>
        <location evidence="1">Membrane</location>
    </subcellularLocation>
</comment>
<dbReference type="AlphaFoldDB" id="A0AAD4VJU8"/>
<evidence type="ECO:0000259" key="4">
    <source>
        <dbReference type="PROSITE" id="PS50011"/>
    </source>
</evidence>
<dbReference type="EMBL" id="JAJFAZ020000006">
    <property type="protein sequence ID" value="KAI5326450.1"/>
    <property type="molecule type" value="Genomic_DNA"/>
</dbReference>
<dbReference type="InterPro" id="IPR013210">
    <property type="entry name" value="LRR_N_plant-typ"/>
</dbReference>
<reference evidence="5 6" key="1">
    <citation type="journal article" date="2022" name="G3 (Bethesda)">
        <title>Whole-genome sequence and methylome profiling of the almond [Prunus dulcis (Mill.) D.A. Webb] cultivar 'Nonpareil'.</title>
        <authorList>
            <person name="D'Amico-Willman K.M."/>
            <person name="Ouma W.Z."/>
            <person name="Meulia T."/>
            <person name="Sideli G.M."/>
            <person name="Gradziel T.M."/>
            <person name="Fresnedo-Ramirez J."/>
        </authorList>
    </citation>
    <scope>NUCLEOTIDE SEQUENCE [LARGE SCALE GENOMIC DNA]</scope>
    <source>
        <strain evidence="5">Clone GOH B32 T37-40</strain>
    </source>
</reference>
<evidence type="ECO:0000313" key="5">
    <source>
        <dbReference type="EMBL" id="KAI5326450.1"/>
    </source>
</evidence>
<evidence type="ECO:0000313" key="6">
    <source>
        <dbReference type="Proteomes" id="UP001054821"/>
    </source>
</evidence>
<dbReference type="InterPro" id="IPR001245">
    <property type="entry name" value="Ser-Thr/Tyr_kinase_cat_dom"/>
</dbReference>
<dbReference type="InterPro" id="IPR011009">
    <property type="entry name" value="Kinase-like_dom_sf"/>
</dbReference>
<dbReference type="SUPFAM" id="SSF56112">
    <property type="entry name" value="Protein kinase-like (PK-like)"/>
    <property type="match status" value="1"/>
</dbReference>
<dbReference type="PROSITE" id="PS50011">
    <property type="entry name" value="PROTEIN_KINASE_DOM"/>
    <property type="match status" value="1"/>
</dbReference>
<keyword evidence="2" id="KW-0433">Leucine-rich repeat</keyword>
<dbReference type="Proteomes" id="UP001054821">
    <property type="component" value="Chromosome 6"/>
</dbReference>
<dbReference type="GO" id="GO:0005524">
    <property type="term" value="F:ATP binding"/>
    <property type="evidence" value="ECO:0007669"/>
    <property type="project" value="InterPro"/>
</dbReference>
<dbReference type="InterPro" id="IPR032675">
    <property type="entry name" value="LRR_dom_sf"/>
</dbReference>
<dbReference type="GO" id="GO:0016020">
    <property type="term" value="C:membrane"/>
    <property type="evidence" value="ECO:0007669"/>
    <property type="project" value="UniProtKB-SubCell"/>
</dbReference>
<dbReference type="Gene3D" id="1.10.510.10">
    <property type="entry name" value="Transferase(Phosphotransferase) domain 1"/>
    <property type="match status" value="1"/>
</dbReference>
<keyword evidence="3" id="KW-0677">Repeat</keyword>
<gene>
    <name evidence="5" type="ORF">L3X38_035524</name>
</gene>
<dbReference type="PANTHER" id="PTHR48055:SF51">
    <property type="entry name" value="PROTEIN KINASE DOMAIN-CONTAINING PROTEIN"/>
    <property type="match status" value="1"/>
</dbReference>
<organism evidence="5 6">
    <name type="scientific">Prunus dulcis</name>
    <name type="common">Almond</name>
    <name type="synonym">Amygdalus dulcis</name>
    <dbReference type="NCBI Taxonomy" id="3755"/>
    <lineage>
        <taxon>Eukaryota</taxon>
        <taxon>Viridiplantae</taxon>
        <taxon>Streptophyta</taxon>
        <taxon>Embryophyta</taxon>
        <taxon>Tracheophyta</taxon>
        <taxon>Spermatophyta</taxon>
        <taxon>Magnoliopsida</taxon>
        <taxon>eudicotyledons</taxon>
        <taxon>Gunneridae</taxon>
        <taxon>Pentapetalae</taxon>
        <taxon>rosids</taxon>
        <taxon>fabids</taxon>
        <taxon>Rosales</taxon>
        <taxon>Rosaceae</taxon>
        <taxon>Amygdaloideae</taxon>
        <taxon>Amygdaleae</taxon>
        <taxon>Prunus</taxon>
    </lineage>
</organism>
<proteinExistence type="predicted"/>
<feature type="domain" description="Protein kinase" evidence="4">
    <location>
        <begin position="1"/>
        <end position="160"/>
    </location>
</feature>
<dbReference type="PANTHER" id="PTHR48055">
    <property type="entry name" value="LEUCINE-RICH REPEAT RECEPTOR PROTEIN KINASE EMS1"/>
    <property type="match status" value="1"/>
</dbReference>
<dbReference type="Pfam" id="PF07714">
    <property type="entry name" value="PK_Tyr_Ser-Thr"/>
    <property type="match status" value="1"/>
</dbReference>
<dbReference type="Gene3D" id="3.80.10.10">
    <property type="entry name" value="Ribonuclease Inhibitor"/>
    <property type="match status" value="1"/>
</dbReference>
<protein>
    <recommendedName>
        <fullName evidence="4">Protein kinase domain-containing protein</fullName>
    </recommendedName>
</protein>
<comment type="caution">
    <text evidence="5">The sequence shown here is derived from an EMBL/GenBank/DDBJ whole genome shotgun (WGS) entry which is preliminary data.</text>
</comment>
<evidence type="ECO:0000256" key="2">
    <source>
        <dbReference type="ARBA" id="ARBA00022614"/>
    </source>
</evidence>
<sequence>MVAHVADFGIGKLISADKLKEHVSTTGFLLGSIGYIPPEYGQGIEVSAKGDVYSFGVMLLEMITRRRPTSNMYSDGLDLRKWVSCAFPGKILDVVDTTLKQDAYLEVTHGALEELEQCSIQMLDVGMMCREDNPHKRPPMSSVVKSLKKWQRLAALSSFYLLCPLVLHFFVKNPLIVMLFLNSWNEANPFCTWSGITCHPHLRDRVIGLELIDMVLQGGISP</sequence>
<dbReference type="GO" id="GO:0004672">
    <property type="term" value="F:protein kinase activity"/>
    <property type="evidence" value="ECO:0007669"/>
    <property type="project" value="InterPro"/>
</dbReference>
<accession>A0AAD4VJU8</accession>